<comment type="similarity">
    <text evidence="1">Belongs to the outer membrane factor (OMF) (TC 1.B.17) family.</text>
</comment>
<gene>
    <name evidence="3" type="ORF">Q5H92_23015</name>
</gene>
<dbReference type="Proteomes" id="UP001167796">
    <property type="component" value="Unassembled WGS sequence"/>
</dbReference>
<sequence length="522" mass="56280">MLNPKSINLTQYSPGRHRKLWFWLLPLLASCATLHPYKKPDEAAANLYRGVSTTDTTSVATMPWRAVFADAQLQKLLEEGLNQNLDLRIALTRIQRAEANLAQSRAAFLPSLSARGTATVARVSNGNTGVGTVTGTGTTGTGGTGTGGTGGTGTGGTGTGGTGGTTGTGGTGTTDPSAVVTSRFSEQYLLTLSSSWEADVWGKLRSTKRSYVAALMQSEAYRRAVQTQLLADIANNYYLLLAYDAQLEITRQTVEFRLKDVEVTKLLKTAAIVTGAAVAQSEANLYAAQVSIPDLQRSIRETENTLSILVNRAPGAIERSTLAAQAQPELLQTGVPSQLLRNRPDVQEAEAAYRSYFEQTNAARAYFYPSFTITANGGLTNTTISDLFSPNAIFGTLVGGVLQPIFNQGLNRARLRNAQALQEEYRYTYQQTLLTAGQEVSNALFAYQTAGEKAAIRVNQLASLRRAVDFTQELLRYSSANYTDVLTSQQSLLAAELSSINDRLQQLQATTDLYHALGGGWR</sequence>
<keyword evidence="4" id="KW-1185">Reference proteome</keyword>
<dbReference type="InterPro" id="IPR003423">
    <property type="entry name" value="OMP_efflux"/>
</dbReference>
<reference evidence="3" key="1">
    <citation type="submission" date="2023-07" db="EMBL/GenBank/DDBJ databases">
        <authorList>
            <person name="Kim M.K."/>
        </authorList>
    </citation>
    <scope>NUCLEOTIDE SEQUENCE</scope>
    <source>
        <strain evidence="3">M29</strain>
    </source>
</reference>
<dbReference type="PANTHER" id="PTHR30203:SF33">
    <property type="entry name" value="BLR4455 PROTEIN"/>
    <property type="match status" value="1"/>
</dbReference>
<evidence type="ECO:0000313" key="3">
    <source>
        <dbReference type="EMBL" id="MDO7849253.1"/>
    </source>
</evidence>
<evidence type="ECO:0000313" key="4">
    <source>
        <dbReference type="Proteomes" id="UP001167796"/>
    </source>
</evidence>
<evidence type="ECO:0000256" key="2">
    <source>
        <dbReference type="SAM" id="MobiDB-lite"/>
    </source>
</evidence>
<protein>
    <submittedName>
        <fullName evidence="3">TolC family protein</fullName>
    </submittedName>
</protein>
<dbReference type="EMBL" id="JAUQSX010000015">
    <property type="protein sequence ID" value="MDO7849253.1"/>
    <property type="molecule type" value="Genomic_DNA"/>
</dbReference>
<feature type="compositionally biased region" description="Gly residues" evidence="2">
    <location>
        <begin position="131"/>
        <end position="172"/>
    </location>
</feature>
<accession>A0ABT9AHA1</accession>
<dbReference type="PANTHER" id="PTHR30203">
    <property type="entry name" value="OUTER MEMBRANE CATION EFFLUX PROTEIN"/>
    <property type="match status" value="1"/>
</dbReference>
<organism evidence="3 4">
    <name type="scientific">Hymenobacter mellowenesis</name>
    <dbReference type="NCBI Taxonomy" id="3063995"/>
    <lineage>
        <taxon>Bacteria</taxon>
        <taxon>Pseudomonadati</taxon>
        <taxon>Bacteroidota</taxon>
        <taxon>Cytophagia</taxon>
        <taxon>Cytophagales</taxon>
        <taxon>Hymenobacteraceae</taxon>
        <taxon>Hymenobacter</taxon>
    </lineage>
</organism>
<name>A0ABT9AHA1_9BACT</name>
<dbReference type="Gene3D" id="1.20.1600.10">
    <property type="entry name" value="Outer membrane efflux proteins (OEP)"/>
    <property type="match status" value="2"/>
</dbReference>
<comment type="caution">
    <text evidence="3">The sequence shown here is derived from an EMBL/GenBank/DDBJ whole genome shotgun (WGS) entry which is preliminary data.</text>
</comment>
<dbReference type="SUPFAM" id="SSF56954">
    <property type="entry name" value="Outer membrane efflux proteins (OEP)"/>
    <property type="match status" value="1"/>
</dbReference>
<dbReference type="InterPro" id="IPR010131">
    <property type="entry name" value="MdtP/NodT-like"/>
</dbReference>
<dbReference type="Pfam" id="PF02321">
    <property type="entry name" value="OEP"/>
    <property type="match status" value="2"/>
</dbReference>
<dbReference type="RefSeq" id="WP_305013921.1">
    <property type="nucleotide sequence ID" value="NZ_JAUQSX010000015.1"/>
</dbReference>
<dbReference type="PROSITE" id="PS51257">
    <property type="entry name" value="PROKAR_LIPOPROTEIN"/>
    <property type="match status" value="1"/>
</dbReference>
<feature type="region of interest" description="Disordered" evidence="2">
    <location>
        <begin position="131"/>
        <end position="177"/>
    </location>
</feature>
<proteinExistence type="inferred from homology"/>
<dbReference type="Gene3D" id="2.20.200.10">
    <property type="entry name" value="Outer membrane efflux proteins (OEP)"/>
    <property type="match status" value="1"/>
</dbReference>
<evidence type="ECO:0000256" key="1">
    <source>
        <dbReference type="ARBA" id="ARBA00007613"/>
    </source>
</evidence>